<dbReference type="CDD" id="cd07491">
    <property type="entry name" value="Peptidases_S8_7"/>
    <property type="match status" value="1"/>
</dbReference>
<dbReference type="InterPro" id="IPR000209">
    <property type="entry name" value="Peptidase_S8/S53_dom"/>
</dbReference>
<reference evidence="6" key="1">
    <citation type="submission" date="2020-10" db="EMBL/GenBank/DDBJ databases">
        <title>Genome Sequence of Monilinia vaccinii-corymbosi Sheds Light on Mummy Berry Disease Infection of Blueberry and Mating Type.</title>
        <authorList>
            <person name="Yow A.G."/>
            <person name="Zhang Y."/>
            <person name="Bansal K."/>
            <person name="Eacker S.M."/>
            <person name="Sullivan S."/>
            <person name="Liachko I."/>
            <person name="Cubeta M.A."/>
            <person name="Rollins J.A."/>
            <person name="Ashrafi H."/>
        </authorList>
    </citation>
    <scope>NUCLEOTIDE SEQUENCE</scope>
    <source>
        <strain evidence="6">RL-1</strain>
    </source>
</reference>
<dbReference type="PANTHER" id="PTHR43399">
    <property type="entry name" value="SUBTILISIN-RELATED"/>
    <property type="match status" value="1"/>
</dbReference>
<dbReference type="GO" id="GO:0004252">
    <property type="term" value="F:serine-type endopeptidase activity"/>
    <property type="evidence" value="ECO:0007669"/>
    <property type="project" value="InterPro"/>
</dbReference>
<protein>
    <recommendedName>
        <fullName evidence="5">Peptidase S8/S53 domain-containing protein</fullName>
    </recommendedName>
</protein>
<dbReference type="OrthoDB" id="5386278at2759"/>
<keyword evidence="2" id="KW-0645">Protease</keyword>
<feature type="domain" description="Peptidase S8/S53" evidence="5">
    <location>
        <begin position="67"/>
        <end position="292"/>
    </location>
</feature>
<dbReference type="Gene3D" id="3.40.50.200">
    <property type="entry name" value="Peptidase S8/S53 domain"/>
    <property type="match status" value="1"/>
</dbReference>
<evidence type="ECO:0000256" key="4">
    <source>
        <dbReference type="ARBA" id="ARBA00022825"/>
    </source>
</evidence>
<dbReference type="InterPro" id="IPR051048">
    <property type="entry name" value="Peptidase_S8/S53_subtilisin"/>
</dbReference>
<gene>
    <name evidence="6" type="ORF">DSL72_006296</name>
</gene>
<sequence length="381" mass="41581">MDLIYNAADSNATSEGYGMHLLTVMDSFVKAICKLNTPQKLSPGEQAKPDQGQHYLKDKKLPEALRKDVQVALIDDGADFMYKAIADKLNGGRSLDTGKAAPVPFHGLTTGHGTYMAYMIGRVCPHVKIYVCKLNLIRGGSGSASFTESAADAVEFAVKRGFDIISISWTVQKGNNKEHIDRFSLAIAEATRKNILVFCSAPDIGHASKDQLSTYYPFGDSKTENQIFRIGAAKADGSAYNWLGNAQLVDFILPGDNVKLLSGDSIKAEDDIPKTGSSVATALAAGFAGLIIHCVRLAAIYHWYEKKSDQSDGINEKSLKDIKNIDAMKRAFKAIAKGNTDRDRRLEVETFFKDKAEALQKDSDGWHEIVSLARALLLAIK</sequence>
<dbReference type="InterPro" id="IPR015500">
    <property type="entry name" value="Peptidase_S8_subtilisin-rel"/>
</dbReference>
<dbReference type="AlphaFoldDB" id="A0A8A3PNB7"/>
<dbReference type="SUPFAM" id="SSF52743">
    <property type="entry name" value="Subtilisin-like"/>
    <property type="match status" value="1"/>
</dbReference>
<name>A0A8A3PNB7_9HELO</name>
<evidence type="ECO:0000256" key="1">
    <source>
        <dbReference type="ARBA" id="ARBA00011073"/>
    </source>
</evidence>
<dbReference type="EMBL" id="CP063411">
    <property type="protein sequence ID" value="QSZ36419.1"/>
    <property type="molecule type" value="Genomic_DNA"/>
</dbReference>
<keyword evidence="4" id="KW-0720">Serine protease</keyword>
<dbReference type="InterPro" id="IPR036852">
    <property type="entry name" value="Peptidase_S8/S53_dom_sf"/>
</dbReference>
<keyword evidence="7" id="KW-1185">Reference proteome</keyword>
<proteinExistence type="inferred from homology"/>
<dbReference type="PRINTS" id="PR00723">
    <property type="entry name" value="SUBTILISIN"/>
</dbReference>
<dbReference type="Proteomes" id="UP000672032">
    <property type="component" value="Chromosome 7"/>
</dbReference>
<organism evidence="6 7">
    <name type="scientific">Monilinia vaccinii-corymbosi</name>
    <dbReference type="NCBI Taxonomy" id="61207"/>
    <lineage>
        <taxon>Eukaryota</taxon>
        <taxon>Fungi</taxon>
        <taxon>Dikarya</taxon>
        <taxon>Ascomycota</taxon>
        <taxon>Pezizomycotina</taxon>
        <taxon>Leotiomycetes</taxon>
        <taxon>Helotiales</taxon>
        <taxon>Sclerotiniaceae</taxon>
        <taxon>Monilinia</taxon>
    </lineage>
</organism>
<accession>A0A8A3PNB7</accession>
<evidence type="ECO:0000256" key="2">
    <source>
        <dbReference type="ARBA" id="ARBA00022670"/>
    </source>
</evidence>
<dbReference type="Pfam" id="PF00082">
    <property type="entry name" value="Peptidase_S8"/>
    <property type="match status" value="1"/>
</dbReference>
<evidence type="ECO:0000313" key="6">
    <source>
        <dbReference type="EMBL" id="QSZ36419.1"/>
    </source>
</evidence>
<keyword evidence="3" id="KW-0378">Hydrolase</keyword>
<comment type="similarity">
    <text evidence="1">Belongs to the peptidase S8 family.</text>
</comment>
<evidence type="ECO:0000259" key="5">
    <source>
        <dbReference type="Pfam" id="PF00082"/>
    </source>
</evidence>
<dbReference type="PANTHER" id="PTHR43399:SF4">
    <property type="entry name" value="CELL WALL-ASSOCIATED PROTEASE"/>
    <property type="match status" value="1"/>
</dbReference>
<dbReference type="GO" id="GO:0006508">
    <property type="term" value="P:proteolysis"/>
    <property type="evidence" value="ECO:0007669"/>
    <property type="project" value="UniProtKB-KW"/>
</dbReference>
<evidence type="ECO:0000313" key="7">
    <source>
        <dbReference type="Proteomes" id="UP000672032"/>
    </source>
</evidence>
<evidence type="ECO:0000256" key="3">
    <source>
        <dbReference type="ARBA" id="ARBA00022801"/>
    </source>
</evidence>